<keyword evidence="2" id="KW-0433">Leucine-rich repeat</keyword>
<organism evidence="10 11">
    <name type="scientific">Zostera marina</name>
    <name type="common">Eelgrass</name>
    <dbReference type="NCBI Taxonomy" id="29655"/>
    <lineage>
        <taxon>Eukaryota</taxon>
        <taxon>Viridiplantae</taxon>
        <taxon>Streptophyta</taxon>
        <taxon>Embryophyta</taxon>
        <taxon>Tracheophyta</taxon>
        <taxon>Spermatophyta</taxon>
        <taxon>Magnoliopsida</taxon>
        <taxon>Liliopsida</taxon>
        <taxon>Zosteraceae</taxon>
        <taxon>Zostera</taxon>
    </lineage>
</organism>
<evidence type="ECO:0000256" key="7">
    <source>
        <dbReference type="SAM" id="Phobius"/>
    </source>
</evidence>
<dbReference type="InterPro" id="IPR001611">
    <property type="entry name" value="Leu-rich_rpt"/>
</dbReference>
<dbReference type="Gene3D" id="1.10.510.10">
    <property type="entry name" value="Transferase(Phosphotransferase) domain 1"/>
    <property type="match status" value="1"/>
</dbReference>
<evidence type="ECO:0000256" key="8">
    <source>
        <dbReference type="SAM" id="SignalP"/>
    </source>
</evidence>
<evidence type="ECO:0000313" key="11">
    <source>
        <dbReference type="Proteomes" id="UP000036987"/>
    </source>
</evidence>
<dbReference type="InterPro" id="IPR046959">
    <property type="entry name" value="PRK1-6/SRF4-like"/>
</dbReference>
<name>A0A0K9Q200_ZOSMR</name>
<dbReference type="Pfam" id="PF00069">
    <property type="entry name" value="Pkinase"/>
    <property type="match status" value="1"/>
</dbReference>
<dbReference type="OrthoDB" id="418615at2759"/>
<keyword evidence="11" id="KW-1185">Reference proteome</keyword>
<evidence type="ECO:0000256" key="1">
    <source>
        <dbReference type="ARBA" id="ARBA00004370"/>
    </source>
</evidence>
<keyword evidence="8" id="KW-0732">Signal</keyword>
<dbReference type="InterPro" id="IPR011009">
    <property type="entry name" value="Kinase-like_dom_sf"/>
</dbReference>
<protein>
    <recommendedName>
        <fullName evidence="9">Protein kinase domain-containing protein</fullName>
    </recommendedName>
</protein>
<proteinExistence type="predicted"/>
<dbReference type="PANTHER" id="PTHR48007:SF29">
    <property type="entry name" value="POLLEN RECEPTOR-LIKE KINASE 3"/>
    <property type="match status" value="1"/>
</dbReference>
<dbReference type="Gene3D" id="3.80.10.10">
    <property type="entry name" value="Ribonuclease Inhibitor"/>
    <property type="match status" value="2"/>
</dbReference>
<comment type="subcellular location">
    <subcellularLocation>
        <location evidence="1">Membrane</location>
    </subcellularLocation>
</comment>
<dbReference type="EMBL" id="LFYR01000182">
    <property type="protein sequence ID" value="KMZ75283.1"/>
    <property type="molecule type" value="Genomic_DNA"/>
</dbReference>
<keyword evidence="6 7" id="KW-0472">Membrane</keyword>
<dbReference type="InterPro" id="IPR000719">
    <property type="entry name" value="Prot_kinase_dom"/>
</dbReference>
<keyword evidence="5 7" id="KW-1133">Transmembrane helix</keyword>
<reference evidence="11" key="1">
    <citation type="journal article" date="2016" name="Nature">
        <title>The genome of the seagrass Zostera marina reveals angiosperm adaptation to the sea.</title>
        <authorList>
            <person name="Olsen J.L."/>
            <person name="Rouze P."/>
            <person name="Verhelst B."/>
            <person name="Lin Y.-C."/>
            <person name="Bayer T."/>
            <person name="Collen J."/>
            <person name="Dattolo E."/>
            <person name="De Paoli E."/>
            <person name="Dittami S."/>
            <person name="Maumus F."/>
            <person name="Michel G."/>
            <person name="Kersting A."/>
            <person name="Lauritano C."/>
            <person name="Lohaus R."/>
            <person name="Toepel M."/>
            <person name="Tonon T."/>
            <person name="Vanneste K."/>
            <person name="Amirebrahimi M."/>
            <person name="Brakel J."/>
            <person name="Bostroem C."/>
            <person name="Chovatia M."/>
            <person name="Grimwood J."/>
            <person name="Jenkins J.W."/>
            <person name="Jueterbock A."/>
            <person name="Mraz A."/>
            <person name="Stam W.T."/>
            <person name="Tice H."/>
            <person name="Bornberg-Bauer E."/>
            <person name="Green P.J."/>
            <person name="Pearson G.A."/>
            <person name="Procaccini G."/>
            <person name="Duarte C.M."/>
            <person name="Schmutz J."/>
            <person name="Reusch T.B.H."/>
            <person name="Van de Peer Y."/>
        </authorList>
    </citation>
    <scope>NUCLEOTIDE SEQUENCE [LARGE SCALE GENOMIC DNA]</scope>
    <source>
        <strain evidence="11">cv. Finnish</strain>
    </source>
</reference>
<dbReference type="Pfam" id="PF00560">
    <property type="entry name" value="LRR_1"/>
    <property type="match status" value="1"/>
</dbReference>
<dbReference type="GO" id="GO:0004674">
    <property type="term" value="F:protein serine/threonine kinase activity"/>
    <property type="evidence" value="ECO:0000318"/>
    <property type="project" value="GO_Central"/>
</dbReference>
<keyword evidence="3 7" id="KW-0812">Transmembrane</keyword>
<dbReference type="SUPFAM" id="SSF52058">
    <property type="entry name" value="L domain-like"/>
    <property type="match status" value="1"/>
</dbReference>
<feature type="chain" id="PRO_5005528474" description="Protein kinase domain-containing protein" evidence="8">
    <location>
        <begin position="26"/>
        <end position="660"/>
    </location>
</feature>
<dbReference type="InterPro" id="IPR013210">
    <property type="entry name" value="LRR_N_plant-typ"/>
</dbReference>
<dbReference type="GO" id="GO:0005886">
    <property type="term" value="C:plasma membrane"/>
    <property type="evidence" value="ECO:0000318"/>
    <property type="project" value="GO_Central"/>
</dbReference>
<evidence type="ECO:0000256" key="3">
    <source>
        <dbReference type="ARBA" id="ARBA00022692"/>
    </source>
</evidence>
<dbReference type="Pfam" id="PF08263">
    <property type="entry name" value="LRRNT_2"/>
    <property type="match status" value="1"/>
</dbReference>
<evidence type="ECO:0000256" key="6">
    <source>
        <dbReference type="ARBA" id="ARBA00023136"/>
    </source>
</evidence>
<evidence type="ECO:0000259" key="9">
    <source>
        <dbReference type="PROSITE" id="PS50011"/>
    </source>
</evidence>
<dbReference type="Gene3D" id="3.30.200.20">
    <property type="entry name" value="Phosphorylase Kinase, domain 1"/>
    <property type="match status" value="1"/>
</dbReference>
<keyword evidence="4" id="KW-0677">Repeat</keyword>
<evidence type="ECO:0000313" key="10">
    <source>
        <dbReference type="EMBL" id="KMZ75283.1"/>
    </source>
</evidence>
<dbReference type="Proteomes" id="UP000036987">
    <property type="component" value="Unassembled WGS sequence"/>
</dbReference>
<evidence type="ECO:0000256" key="5">
    <source>
        <dbReference type="ARBA" id="ARBA00022989"/>
    </source>
</evidence>
<feature type="signal peptide" evidence="8">
    <location>
        <begin position="1"/>
        <end position="25"/>
    </location>
</feature>
<dbReference type="OMA" id="MVWDEIE"/>
<comment type="caution">
    <text evidence="10">The sequence shown here is derived from an EMBL/GenBank/DDBJ whole genome shotgun (WGS) entry which is preliminary data.</text>
</comment>
<dbReference type="InterPro" id="IPR032675">
    <property type="entry name" value="LRR_dom_sf"/>
</dbReference>
<dbReference type="PROSITE" id="PS50011">
    <property type="entry name" value="PROTEIN_KINASE_DOM"/>
    <property type="match status" value="1"/>
</dbReference>
<dbReference type="AlphaFoldDB" id="A0A0K9Q200"/>
<feature type="transmembrane region" description="Helical" evidence="7">
    <location>
        <begin position="274"/>
        <end position="293"/>
    </location>
</feature>
<feature type="domain" description="Protein kinase" evidence="9">
    <location>
        <begin position="370"/>
        <end position="648"/>
    </location>
</feature>
<accession>A0A0K9Q200</accession>
<evidence type="ECO:0000256" key="4">
    <source>
        <dbReference type="ARBA" id="ARBA00022737"/>
    </source>
</evidence>
<evidence type="ECO:0000256" key="2">
    <source>
        <dbReference type="ARBA" id="ARBA00022614"/>
    </source>
</evidence>
<sequence length="660" mass="74482">MMVVRAGFFHLTLFSVCFLLSYTDESEKKSQVMSEADALLGLKASFNNSADSLATWSNTSIPCDGKVPWIGIICVNGVVRGLRLRRMNLSGKIDIDALADLPYLRTVSFTDNFFTGNIPNFKKLRHLKAIYISNNHFEGFIPDKFFDGMTHLKKFWIPGNAFSGTIPSSINKMDAIMELRLENNRFSGKIPNVGEKLLRLKSFNVSHNQLVGYIPERFVHFGLSAFAGNQGLCGKPMQFSHYCSHSHDHLLHSHEDMNLIEEEEHDEHFGSIKVGVLAFLLTVLFAMLFLLLIRKNDNPSDKVNDGFTYIGRNHMTPRRNMYRAESASVHSTMSENEQSAIATRMTSFGKGALVVLNEEKGRFALSDLMKADAQSLGNGTFSSSFKAVIPNTGISVVVKCIKEMNRLDSLDFRTEMKKLAGIVGHPNVHAPIAFHYRDDEKLVVYEYVEKGSLLYNLHGDNRRTNRAALDWPTRLRIVKGITHGLQHLHEKFPESKVPHGNFKSGNILLTQNFTPLIVDYGYIPFFSPFRVKTSFLAYKTPEYIKNNVVSPKSDVYCLGIVVLELLTGNFPSQYINSGKGGIDVVHWTRNALNDKKEDEILDHRLVENLGSVEMKGIYRLLRLAVKLVRRDPDKRPSLTEVVKRIDAISDDVGASSRRRK</sequence>
<dbReference type="GO" id="GO:0005524">
    <property type="term" value="F:ATP binding"/>
    <property type="evidence" value="ECO:0007669"/>
    <property type="project" value="InterPro"/>
</dbReference>
<dbReference type="SUPFAM" id="SSF56112">
    <property type="entry name" value="Protein kinase-like (PK-like)"/>
    <property type="match status" value="1"/>
</dbReference>
<gene>
    <name evidence="10" type="ORF">ZOSMA_116G00080</name>
</gene>
<dbReference type="PANTHER" id="PTHR48007">
    <property type="entry name" value="LEUCINE-RICH REPEAT RECEPTOR-LIKE PROTEIN KINASE PXC1"/>
    <property type="match status" value="1"/>
</dbReference>